<dbReference type="InterPro" id="IPR037118">
    <property type="entry name" value="Val-tRNA_synth_C_sf"/>
</dbReference>
<protein>
    <recommendedName>
        <fullName evidence="11">ATP-binding protein Uup</fullName>
        <ecNumber evidence="11">3.6.1.-</ecNumber>
    </recommendedName>
</protein>
<dbReference type="InterPro" id="IPR003439">
    <property type="entry name" value="ABC_transporter-like_ATP-bd"/>
</dbReference>
<dbReference type="Pfam" id="PF16326">
    <property type="entry name" value="ABC_tran_CTD"/>
    <property type="match status" value="1"/>
</dbReference>
<dbReference type="InterPro" id="IPR032524">
    <property type="entry name" value="ABC_tran_C"/>
</dbReference>
<keyword evidence="4 11" id="KW-0227">DNA damage</keyword>
<dbReference type="STRING" id="406100.SAMN04488052_101391"/>
<reference evidence="14 15" key="1">
    <citation type="submission" date="2016-10" db="EMBL/GenBank/DDBJ databases">
        <authorList>
            <person name="de Groot N.N."/>
        </authorList>
    </citation>
    <scope>NUCLEOTIDE SEQUENCE [LARGE SCALE GENOMIC DNA]</scope>
    <source>
        <strain evidence="14 15">CGMCC 1.6291</strain>
    </source>
</reference>
<comment type="similarity">
    <text evidence="10 11">Belongs to the ABC transporter superfamily. ABCF family. Uup subfamily.</text>
</comment>
<dbReference type="InterPro" id="IPR032781">
    <property type="entry name" value="ABC_tran_Xtn"/>
</dbReference>
<feature type="compositionally biased region" description="Low complexity" evidence="12">
    <location>
        <begin position="535"/>
        <end position="547"/>
    </location>
</feature>
<dbReference type="Gene3D" id="3.40.50.300">
    <property type="entry name" value="P-loop containing nucleotide triphosphate hydrolases"/>
    <property type="match status" value="2"/>
</dbReference>
<comment type="subcellular location">
    <subcellularLocation>
        <location evidence="11">Cytoplasm</location>
    </subcellularLocation>
    <text evidence="11">Associates with ribosomes.</text>
</comment>
<feature type="domain" description="ABC transporter" evidence="13">
    <location>
        <begin position="3"/>
        <end position="251"/>
    </location>
</feature>
<dbReference type="EC" id="3.6.1.-" evidence="11"/>
<keyword evidence="5 11" id="KW-0378">Hydrolase</keyword>
<dbReference type="InterPro" id="IPR051309">
    <property type="entry name" value="ABCF_ATPase"/>
</dbReference>
<dbReference type="PROSITE" id="PS00211">
    <property type="entry name" value="ABC_TRANSPORTER_1"/>
    <property type="match status" value="1"/>
</dbReference>
<sequence>MLLQLQDVSLAFSGPPVLDRVNLELQPGERICLLGRNGTGKSTLMRVIEGTQEPDSGRVMGRDTLRIARMEQDVPGLGDRSVRDVVAEGLGSIGTTLQRWNTLSARVAAGDDAVTDEFDALQQTIEAHGGWQLASSIDAVLSRLELDGEQPFDALSGGRRRRVLLARALVNEPDILLLDEPTNHLDIDSVDRLERMLLGYSGTVLFITHDRAFLRRLATRILELDRGQLTSWPGNYDKYLERREAALEAEQKEQDRFDKKLAQEEAWIRQGIKARRTRNEGRVRALKAMREERRQRRERSGTARIEAQSAERSGKLVIEAEQLAAAYDGEPLFRDFSTTIQRGDKIGLIGPNGCGKTTLLRVLLGDLQPSAGSIRWGTSLEVAWFDQLRESLDPNATVRDTVGGGRETVRINGQEKHVVGYLQDFLFEPSRTRVPVSSLSGGERSRLLLARLFTRPANVLVLDEPTNDLDLETLDLLEQQLMGFDGTVLLVSHDREFLDNVVTSTFAFDPDGGLREYIGGYSDWLRQRPEPPRPDTATPAAAPAGPRQSRPDTPAASQPRRKLSYKDKLELEALPARIEALEAEQAELSQQLSDPAFHQQDAATVTETAQRLQTLEQELEQAYSRWEELEEG</sequence>
<organism evidence="14 15">
    <name type="scientific">Aquisalimonas asiatica</name>
    <dbReference type="NCBI Taxonomy" id="406100"/>
    <lineage>
        <taxon>Bacteria</taxon>
        <taxon>Pseudomonadati</taxon>
        <taxon>Pseudomonadota</taxon>
        <taxon>Gammaproteobacteria</taxon>
        <taxon>Chromatiales</taxon>
        <taxon>Ectothiorhodospiraceae</taxon>
        <taxon>Aquisalimonas</taxon>
    </lineage>
</organism>
<dbReference type="GO" id="GO:0005524">
    <property type="term" value="F:ATP binding"/>
    <property type="evidence" value="ECO:0007669"/>
    <property type="project" value="UniProtKB-UniRule"/>
</dbReference>
<evidence type="ECO:0000256" key="8">
    <source>
        <dbReference type="ARBA" id="ARBA00023204"/>
    </source>
</evidence>
<dbReference type="Gene3D" id="1.10.287.380">
    <property type="entry name" value="Valyl-tRNA synthetase, C-terminal domain"/>
    <property type="match status" value="1"/>
</dbReference>
<dbReference type="GO" id="GO:0043022">
    <property type="term" value="F:ribosome binding"/>
    <property type="evidence" value="ECO:0007669"/>
    <property type="project" value="UniProtKB-UniRule"/>
</dbReference>
<evidence type="ECO:0000256" key="7">
    <source>
        <dbReference type="ARBA" id="ARBA00023125"/>
    </source>
</evidence>
<dbReference type="CDD" id="cd03221">
    <property type="entry name" value="ABCF_EF-3"/>
    <property type="match status" value="2"/>
</dbReference>
<dbReference type="PANTHER" id="PTHR42855:SF1">
    <property type="entry name" value="ABC TRANSPORTER DOMAIN-CONTAINING PROTEIN"/>
    <property type="match status" value="1"/>
</dbReference>
<dbReference type="FunFam" id="3.40.50.300:FF:000309">
    <property type="entry name" value="ABC transporter ATP-binding protein"/>
    <property type="match status" value="1"/>
</dbReference>
<dbReference type="Proteomes" id="UP000199657">
    <property type="component" value="Unassembled WGS sequence"/>
</dbReference>
<dbReference type="GO" id="GO:0016887">
    <property type="term" value="F:ATP hydrolysis activity"/>
    <property type="evidence" value="ECO:0007669"/>
    <property type="project" value="UniProtKB-UniRule"/>
</dbReference>
<dbReference type="SUPFAM" id="SSF52540">
    <property type="entry name" value="P-loop containing nucleoside triphosphate hydrolases"/>
    <property type="match status" value="2"/>
</dbReference>
<dbReference type="AlphaFoldDB" id="A0A1H8Q7E1"/>
<feature type="region of interest" description="Disordered" evidence="12">
    <location>
        <begin position="524"/>
        <end position="566"/>
    </location>
</feature>
<keyword evidence="7 11" id="KW-0238">DNA-binding</keyword>
<proteinExistence type="inferred from homology"/>
<evidence type="ECO:0000313" key="15">
    <source>
        <dbReference type="Proteomes" id="UP000199657"/>
    </source>
</evidence>
<dbReference type="GO" id="GO:0005737">
    <property type="term" value="C:cytoplasm"/>
    <property type="evidence" value="ECO:0007669"/>
    <property type="project" value="UniProtKB-SubCell"/>
</dbReference>
<feature type="region of interest" description="Disordered" evidence="12">
    <location>
        <begin position="585"/>
        <end position="605"/>
    </location>
</feature>
<evidence type="ECO:0000256" key="10">
    <source>
        <dbReference type="ARBA" id="ARBA00061478"/>
    </source>
</evidence>
<gene>
    <name evidence="11" type="primary">uup</name>
    <name evidence="14" type="ORF">SAMN04488052_101391</name>
</gene>
<evidence type="ECO:0000256" key="2">
    <source>
        <dbReference type="ARBA" id="ARBA00022737"/>
    </source>
</evidence>
<comment type="function">
    <text evidence="11">Probably plays a role in ribosome assembly or function. May be involved in resolution of branched DNA intermediates that result from template switching in postreplication gaps. Binds DNA and has ATPase activity.</text>
</comment>
<dbReference type="InterPro" id="IPR003593">
    <property type="entry name" value="AAA+_ATPase"/>
</dbReference>
<keyword evidence="6 11" id="KW-0067">ATP-binding</keyword>
<dbReference type="EMBL" id="FOEG01000001">
    <property type="protein sequence ID" value="SEO49966.1"/>
    <property type="molecule type" value="Genomic_DNA"/>
</dbReference>
<dbReference type="PROSITE" id="PS50893">
    <property type="entry name" value="ABC_TRANSPORTER_2"/>
    <property type="match status" value="2"/>
</dbReference>
<evidence type="ECO:0000256" key="9">
    <source>
        <dbReference type="ARBA" id="ARBA00049360"/>
    </source>
</evidence>
<keyword evidence="3 11" id="KW-0547">Nucleotide-binding</keyword>
<feature type="binding site" evidence="11">
    <location>
        <begin position="350"/>
        <end position="357"/>
    </location>
    <ligand>
        <name>ATP</name>
        <dbReference type="ChEBI" id="CHEBI:30616"/>
        <label>2</label>
    </ligand>
</feature>
<feature type="domain" description="ABC transporter" evidence="13">
    <location>
        <begin position="318"/>
        <end position="537"/>
    </location>
</feature>
<evidence type="ECO:0000256" key="5">
    <source>
        <dbReference type="ARBA" id="ARBA00022801"/>
    </source>
</evidence>
<dbReference type="Pfam" id="PF00005">
    <property type="entry name" value="ABC_tran"/>
    <property type="match status" value="2"/>
</dbReference>
<evidence type="ECO:0000256" key="6">
    <source>
        <dbReference type="ARBA" id="ARBA00022840"/>
    </source>
</evidence>
<accession>A0A1H8Q7E1</accession>
<dbReference type="InterPro" id="IPR017871">
    <property type="entry name" value="ABC_transporter-like_CS"/>
</dbReference>
<dbReference type="InterPro" id="IPR043686">
    <property type="entry name" value="Uup"/>
</dbReference>
<dbReference type="InterPro" id="IPR027417">
    <property type="entry name" value="P-loop_NTPase"/>
</dbReference>
<name>A0A1H8Q7E1_9GAMM</name>
<feature type="binding site" evidence="11">
    <location>
        <begin position="35"/>
        <end position="42"/>
    </location>
    <ligand>
        <name>ATP</name>
        <dbReference type="ChEBI" id="CHEBI:30616"/>
        <label>1</label>
    </ligand>
</feature>
<keyword evidence="15" id="KW-1185">Reference proteome</keyword>
<comment type="catalytic activity">
    <reaction evidence="9 11">
        <text>ATP + H2O = ADP + phosphate + H(+)</text>
        <dbReference type="Rhea" id="RHEA:13065"/>
        <dbReference type="ChEBI" id="CHEBI:15377"/>
        <dbReference type="ChEBI" id="CHEBI:15378"/>
        <dbReference type="ChEBI" id="CHEBI:30616"/>
        <dbReference type="ChEBI" id="CHEBI:43474"/>
        <dbReference type="ChEBI" id="CHEBI:456216"/>
    </reaction>
</comment>
<dbReference type="HAMAP" id="MF_00848">
    <property type="entry name" value="Uup"/>
    <property type="match status" value="1"/>
</dbReference>
<dbReference type="Pfam" id="PF12848">
    <property type="entry name" value="ABC_tran_Xtn"/>
    <property type="match status" value="1"/>
</dbReference>
<dbReference type="RefSeq" id="WP_091639463.1">
    <property type="nucleotide sequence ID" value="NZ_FOEG01000001.1"/>
</dbReference>
<dbReference type="GO" id="GO:0006281">
    <property type="term" value="P:DNA repair"/>
    <property type="evidence" value="ECO:0007669"/>
    <property type="project" value="UniProtKB-KW"/>
</dbReference>
<dbReference type="PANTHER" id="PTHR42855">
    <property type="entry name" value="ABC TRANSPORTER ATP-BINDING SUBUNIT"/>
    <property type="match status" value="1"/>
</dbReference>
<evidence type="ECO:0000259" key="13">
    <source>
        <dbReference type="PROSITE" id="PS50893"/>
    </source>
</evidence>
<dbReference type="FunFam" id="3.40.50.300:FF:000011">
    <property type="entry name" value="Putative ABC transporter ATP-binding component"/>
    <property type="match status" value="1"/>
</dbReference>
<keyword evidence="8 11" id="KW-0234">DNA repair</keyword>
<evidence type="ECO:0000313" key="14">
    <source>
        <dbReference type="EMBL" id="SEO49966.1"/>
    </source>
</evidence>
<evidence type="ECO:0000256" key="1">
    <source>
        <dbReference type="ARBA" id="ARBA00022490"/>
    </source>
</evidence>
<evidence type="ECO:0000256" key="4">
    <source>
        <dbReference type="ARBA" id="ARBA00022763"/>
    </source>
</evidence>
<keyword evidence="2 11" id="KW-0677">Repeat</keyword>
<dbReference type="GO" id="GO:0003677">
    <property type="term" value="F:DNA binding"/>
    <property type="evidence" value="ECO:0007669"/>
    <property type="project" value="UniProtKB-UniRule"/>
</dbReference>
<evidence type="ECO:0000256" key="11">
    <source>
        <dbReference type="HAMAP-Rule" id="MF_00848"/>
    </source>
</evidence>
<dbReference type="OrthoDB" id="9808609at2"/>
<dbReference type="SMART" id="SM00382">
    <property type="entry name" value="AAA"/>
    <property type="match status" value="2"/>
</dbReference>
<evidence type="ECO:0000256" key="3">
    <source>
        <dbReference type="ARBA" id="ARBA00022741"/>
    </source>
</evidence>
<evidence type="ECO:0000256" key="12">
    <source>
        <dbReference type="SAM" id="MobiDB-lite"/>
    </source>
</evidence>
<keyword evidence="1 11" id="KW-0963">Cytoplasm</keyword>